<feature type="active site" description="Proton acceptor" evidence="2">
    <location>
        <position position="177"/>
    </location>
</feature>
<dbReference type="OrthoDB" id="9768668at2"/>
<dbReference type="InterPro" id="IPR015421">
    <property type="entry name" value="PyrdxlP-dep_Trfase_major"/>
</dbReference>
<evidence type="ECO:0000256" key="4">
    <source>
        <dbReference type="RuleBase" id="RU004508"/>
    </source>
</evidence>
<dbReference type="GO" id="GO:0000271">
    <property type="term" value="P:polysaccharide biosynthetic process"/>
    <property type="evidence" value="ECO:0007669"/>
    <property type="project" value="TreeGrafter"/>
</dbReference>
<dbReference type="CDD" id="cd00616">
    <property type="entry name" value="AHBA_syn"/>
    <property type="match status" value="1"/>
</dbReference>
<comment type="similarity">
    <text evidence="1 4">Belongs to the DegT/DnrJ/EryC1 family.</text>
</comment>
<dbReference type="InterPro" id="IPR015422">
    <property type="entry name" value="PyrdxlP-dep_Trfase_small"/>
</dbReference>
<name>A0A2T0RVI4_9RHOB</name>
<dbReference type="InterPro" id="IPR015424">
    <property type="entry name" value="PyrdxlP-dep_Trfase"/>
</dbReference>
<keyword evidence="6" id="KW-1185">Reference proteome</keyword>
<dbReference type="Pfam" id="PF01041">
    <property type="entry name" value="DegT_DnrJ_EryC1"/>
    <property type="match status" value="1"/>
</dbReference>
<dbReference type="GO" id="GO:0008483">
    <property type="term" value="F:transaminase activity"/>
    <property type="evidence" value="ECO:0007669"/>
    <property type="project" value="TreeGrafter"/>
</dbReference>
<dbReference type="EMBL" id="PVTD01000002">
    <property type="protein sequence ID" value="PRY25191.1"/>
    <property type="molecule type" value="Genomic_DNA"/>
</dbReference>
<evidence type="ECO:0000313" key="6">
    <source>
        <dbReference type="Proteomes" id="UP000239480"/>
    </source>
</evidence>
<dbReference type="Proteomes" id="UP000239480">
    <property type="component" value="Unassembled WGS sequence"/>
</dbReference>
<dbReference type="RefSeq" id="WP_106204116.1">
    <property type="nucleotide sequence ID" value="NZ_PVTD01000002.1"/>
</dbReference>
<dbReference type="PANTHER" id="PTHR30244:SF34">
    <property type="entry name" value="DTDP-4-AMINO-4,6-DIDEOXYGALACTOSE TRANSAMINASE"/>
    <property type="match status" value="1"/>
</dbReference>
<organism evidence="5 6">
    <name type="scientific">Aliiruegeria haliotis</name>
    <dbReference type="NCBI Taxonomy" id="1280846"/>
    <lineage>
        <taxon>Bacteria</taxon>
        <taxon>Pseudomonadati</taxon>
        <taxon>Pseudomonadota</taxon>
        <taxon>Alphaproteobacteria</taxon>
        <taxon>Rhodobacterales</taxon>
        <taxon>Roseobacteraceae</taxon>
        <taxon>Aliiruegeria</taxon>
    </lineage>
</organism>
<dbReference type="Gene3D" id="3.90.1150.10">
    <property type="entry name" value="Aspartate Aminotransferase, domain 1"/>
    <property type="match status" value="1"/>
</dbReference>
<evidence type="ECO:0000256" key="1">
    <source>
        <dbReference type="ARBA" id="ARBA00037999"/>
    </source>
</evidence>
<gene>
    <name evidence="5" type="ORF">CLV78_102368</name>
</gene>
<dbReference type="PANTHER" id="PTHR30244">
    <property type="entry name" value="TRANSAMINASE"/>
    <property type="match status" value="1"/>
</dbReference>
<accession>A0A2T0RVI4</accession>
<dbReference type="InterPro" id="IPR000653">
    <property type="entry name" value="DegT/StrS_aminotransferase"/>
</dbReference>
<reference evidence="5 6" key="1">
    <citation type="submission" date="2018-03" db="EMBL/GenBank/DDBJ databases">
        <title>Genomic Encyclopedia of Archaeal and Bacterial Type Strains, Phase II (KMG-II): from individual species to whole genera.</title>
        <authorList>
            <person name="Goeker M."/>
        </authorList>
    </citation>
    <scope>NUCLEOTIDE SEQUENCE [LARGE SCALE GENOMIC DNA]</scope>
    <source>
        <strain evidence="5 6">DSM 29328</strain>
    </source>
</reference>
<dbReference type="PIRSF" id="PIRSF000390">
    <property type="entry name" value="PLP_StrS"/>
    <property type="match status" value="1"/>
</dbReference>
<evidence type="ECO:0000313" key="5">
    <source>
        <dbReference type="EMBL" id="PRY25191.1"/>
    </source>
</evidence>
<comment type="caution">
    <text evidence="5">The sequence shown here is derived from an EMBL/GenBank/DDBJ whole genome shotgun (WGS) entry which is preliminary data.</text>
</comment>
<evidence type="ECO:0000256" key="2">
    <source>
        <dbReference type="PIRSR" id="PIRSR000390-1"/>
    </source>
</evidence>
<dbReference type="GO" id="GO:0030170">
    <property type="term" value="F:pyridoxal phosphate binding"/>
    <property type="evidence" value="ECO:0007669"/>
    <property type="project" value="TreeGrafter"/>
</dbReference>
<sequence length="378" mass="41296">MLLVAEPVLGVEERSAVMDVLESGWLTQGARVREFETAFAECHGVEDAVAVANCTAALHLMLKALGLGPGDEVLVPSLTFAATVNAVLYAGAVPVLVDVESLEAPLMSLEDAESKVTGRTRAVMLMHFAGHMAEKDLWRDFAHRHGIMLIEDAAHAVGGPGAGSYGEAAAFSFYGNKNMTTAEGGMVLMRDPSLLEQARQMRSHGITRSVQQRLVSRSPHYDVGMLGYNYRMDEIRAAIGIVQLSRLEDMAAQRARLVALYQEGLQDLCGQHEGLVVPKPRSGLSAHHIMPIVLPKQIDREDVIARLHDGGVQTTIHYPPVHMLSHYRAQYPSVRLPMTEEFAQRELTLPLHPKMEDSDALLVMELLETALEGILALA</sequence>
<feature type="modified residue" description="N6-(pyridoxal phosphate)lysine" evidence="3">
    <location>
        <position position="177"/>
    </location>
</feature>
<proteinExistence type="inferred from homology"/>
<keyword evidence="3 4" id="KW-0663">Pyridoxal phosphate</keyword>
<dbReference type="Gene3D" id="3.40.640.10">
    <property type="entry name" value="Type I PLP-dependent aspartate aminotransferase-like (Major domain)"/>
    <property type="match status" value="1"/>
</dbReference>
<evidence type="ECO:0000256" key="3">
    <source>
        <dbReference type="PIRSR" id="PIRSR000390-2"/>
    </source>
</evidence>
<protein>
    <submittedName>
        <fullName evidence="5">dTDP-4-amino-4,6-dideoxygalactose transaminase</fullName>
    </submittedName>
</protein>
<dbReference type="AlphaFoldDB" id="A0A2T0RVI4"/>
<dbReference type="SUPFAM" id="SSF53383">
    <property type="entry name" value="PLP-dependent transferases"/>
    <property type="match status" value="1"/>
</dbReference>